<proteinExistence type="predicted"/>
<dbReference type="EMBL" id="LXQA010180789">
    <property type="protein sequence ID" value="MCI30589.1"/>
    <property type="molecule type" value="Genomic_DNA"/>
</dbReference>
<dbReference type="AlphaFoldDB" id="A0A392R2Y4"/>
<accession>A0A392R2Y4</accession>
<reference evidence="1 2" key="1">
    <citation type="journal article" date="2018" name="Front. Plant Sci.">
        <title>Red Clover (Trifolium pratense) and Zigzag Clover (T. medium) - A Picture of Genomic Similarities and Differences.</title>
        <authorList>
            <person name="Dluhosova J."/>
            <person name="Istvanek J."/>
            <person name="Nedelnik J."/>
            <person name="Repkova J."/>
        </authorList>
    </citation>
    <scope>NUCLEOTIDE SEQUENCE [LARGE SCALE GENOMIC DNA]</scope>
    <source>
        <strain evidence="2">cv. 10/8</strain>
        <tissue evidence="1">Leaf</tissue>
    </source>
</reference>
<organism evidence="1 2">
    <name type="scientific">Trifolium medium</name>
    <dbReference type="NCBI Taxonomy" id="97028"/>
    <lineage>
        <taxon>Eukaryota</taxon>
        <taxon>Viridiplantae</taxon>
        <taxon>Streptophyta</taxon>
        <taxon>Embryophyta</taxon>
        <taxon>Tracheophyta</taxon>
        <taxon>Spermatophyta</taxon>
        <taxon>Magnoliopsida</taxon>
        <taxon>eudicotyledons</taxon>
        <taxon>Gunneridae</taxon>
        <taxon>Pentapetalae</taxon>
        <taxon>rosids</taxon>
        <taxon>fabids</taxon>
        <taxon>Fabales</taxon>
        <taxon>Fabaceae</taxon>
        <taxon>Papilionoideae</taxon>
        <taxon>50 kb inversion clade</taxon>
        <taxon>NPAAA clade</taxon>
        <taxon>Hologalegina</taxon>
        <taxon>IRL clade</taxon>
        <taxon>Trifolieae</taxon>
        <taxon>Trifolium</taxon>
    </lineage>
</organism>
<keyword evidence="2" id="KW-1185">Reference proteome</keyword>
<name>A0A392R2Y4_9FABA</name>
<evidence type="ECO:0000313" key="2">
    <source>
        <dbReference type="Proteomes" id="UP000265520"/>
    </source>
</evidence>
<evidence type="ECO:0000313" key="1">
    <source>
        <dbReference type="EMBL" id="MCI30589.1"/>
    </source>
</evidence>
<feature type="non-terminal residue" evidence="1">
    <location>
        <position position="1"/>
    </location>
</feature>
<sequence>AELDAIIHEEAEGQRTASLVARMLEIRQLIQTLMVSGDIPLGSRPYLTLQQVERNAHIYYYYRSRRDRGGLSTQ</sequence>
<protein>
    <submittedName>
        <fullName evidence="1">Uncharacterized protein</fullName>
    </submittedName>
</protein>
<dbReference type="Proteomes" id="UP000265520">
    <property type="component" value="Unassembled WGS sequence"/>
</dbReference>
<comment type="caution">
    <text evidence="1">The sequence shown here is derived from an EMBL/GenBank/DDBJ whole genome shotgun (WGS) entry which is preliminary data.</text>
</comment>